<dbReference type="InterPro" id="IPR028427">
    <property type="entry name" value="Met_Sox_Rdtase_MsrB"/>
</dbReference>
<evidence type="ECO:0000313" key="7">
    <source>
        <dbReference type="Proteomes" id="UP000838672"/>
    </source>
</evidence>
<dbReference type="Proteomes" id="UP000838672">
    <property type="component" value="Unassembled WGS sequence"/>
</dbReference>
<comment type="catalytic activity">
    <reaction evidence="3 4">
        <text>L-methionyl-[protein] + [thioredoxin]-disulfide + H2O = L-methionyl-(R)-S-oxide-[protein] + [thioredoxin]-dithiol</text>
        <dbReference type="Rhea" id="RHEA:24164"/>
        <dbReference type="Rhea" id="RHEA-COMP:10698"/>
        <dbReference type="Rhea" id="RHEA-COMP:10700"/>
        <dbReference type="Rhea" id="RHEA-COMP:12313"/>
        <dbReference type="Rhea" id="RHEA-COMP:12314"/>
        <dbReference type="ChEBI" id="CHEBI:15377"/>
        <dbReference type="ChEBI" id="CHEBI:16044"/>
        <dbReference type="ChEBI" id="CHEBI:29950"/>
        <dbReference type="ChEBI" id="CHEBI:45764"/>
        <dbReference type="ChEBI" id="CHEBI:50058"/>
        <dbReference type="EC" id="1.8.4.12"/>
    </reaction>
</comment>
<dbReference type="NCBIfam" id="TIGR00357">
    <property type="entry name" value="peptide-methionine (R)-S-oxide reductase MsrB"/>
    <property type="match status" value="1"/>
</dbReference>
<comment type="cofactor">
    <cofactor evidence="4">
        <name>Zn(2+)</name>
        <dbReference type="ChEBI" id="CHEBI:29105"/>
    </cofactor>
    <text evidence="4">Binds 1 zinc ion per subunit. The zinc ion is important for the structural integrity of the protein.</text>
</comment>
<dbReference type="PROSITE" id="PS51790">
    <property type="entry name" value="MSRB"/>
    <property type="match status" value="1"/>
</dbReference>
<accession>A0ABN8DSR0</accession>
<dbReference type="SUPFAM" id="SSF51316">
    <property type="entry name" value="Mss4-like"/>
    <property type="match status" value="1"/>
</dbReference>
<feature type="domain" description="MsrB" evidence="5">
    <location>
        <begin position="6"/>
        <end position="128"/>
    </location>
</feature>
<reference evidence="6" key="1">
    <citation type="submission" date="2021-11" db="EMBL/GenBank/DDBJ databases">
        <authorList>
            <person name="Rodrigo-Torres L."/>
            <person name="Arahal R. D."/>
            <person name="Lucena T."/>
        </authorList>
    </citation>
    <scope>NUCLEOTIDE SEQUENCE</scope>
    <source>
        <strain evidence="6">CECT 7929</strain>
    </source>
</reference>
<dbReference type="GO" id="GO:0033743">
    <property type="term" value="F:peptide-methionine (R)-S-oxide reductase activity"/>
    <property type="evidence" value="ECO:0007669"/>
    <property type="project" value="UniProtKB-EC"/>
</dbReference>
<keyword evidence="4" id="KW-0862">Zinc</keyword>
<dbReference type="InterPro" id="IPR011057">
    <property type="entry name" value="Mss4-like_sf"/>
</dbReference>
<dbReference type="EMBL" id="CAKLDI010000001">
    <property type="protein sequence ID" value="CAH0533855.1"/>
    <property type="molecule type" value="Genomic_DNA"/>
</dbReference>
<feature type="active site" description="Nucleophile" evidence="4">
    <location>
        <position position="117"/>
    </location>
</feature>
<organism evidence="6 7">
    <name type="scientific">Vibrio stylophorae</name>
    <dbReference type="NCBI Taxonomy" id="659351"/>
    <lineage>
        <taxon>Bacteria</taxon>
        <taxon>Pseudomonadati</taxon>
        <taxon>Pseudomonadota</taxon>
        <taxon>Gammaproteobacteria</taxon>
        <taxon>Vibrionales</taxon>
        <taxon>Vibrionaceae</taxon>
        <taxon>Vibrio</taxon>
    </lineage>
</organism>
<keyword evidence="7" id="KW-1185">Reference proteome</keyword>
<feature type="binding site" evidence="4">
    <location>
        <position position="94"/>
    </location>
    <ligand>
        <name>Zn(2+)</name>
        <dbReference type="ChEBI" id="CHEBI:29105"/>
    </ligand>
</feature>
<evidence type="ECO:0000256" key="4">
    <source>
        <dbReference type="HAMAP-Rule" id="MF_01400"/>
    </source>
</evidence>
<dbReference type="Pfam" id="PF01641">
    <property type="entry name" value="SelR"/>
    <property type="match status" value="1"/>
</dbReference>
<keyword evidence="4" id="KW-0479">Metal-binding</keyword>
<proteinExistence type="inferred from homology"/>
<sequence length="132" mass="15013">MTSKFTDERWPHLTQEAYRVCRLGETEAPYSGVLLHHKEAGVYQCACCFKPLFHADQKYDSGCGWPSFDAPIHDQAIRYLTDHSHGMTRTEIRCAHCDAHLGHVFEDGPETTGERYCVNSVSMRFNAEDESA</sequence>
<feature type="binding site" evidence="4">
    <location>
        <position position="45"/>
    </location>
    <ligand>
        <name>Zn(2+)</name>
        <dbReference type="ChEBI" id="CHEBI:29105"/>
    </ligand>
</feature>
<gene>
    <name evidence="4 6" type="primary">msrB</name>
    <name evidence="6" type="ORF">VST7929_01731</name>
</gene>
<evidence type="ECO:0000256" key="2">
    <source>
        <dbReference type="ARBA" id="ARBA00023002"/>
    </source>
</evidence>
<feature type="binding site" evidence="4">
    <location>
        <position position="97"/>
    </location>
    <ligand>
        <name>Zn(2+)</name>
        <dbReference type="ChEBI" id="CHEBI:29105"/>
    </ligand>
</feature>
<name>A0ABN8DSR0_9VIBR</name>
<evidence type="ECO:0000256" key="3">
    <source>
        <dbReference type="ARBA" id="ARBA00048488"/>
    </source>
</evidence>
<dbReference type="RefSeq" id="WP_237466271.1">
    <property type="nucleotide sequence ID" value="NZ_CAKLDI010000001.1"/>
</dbReference>
<protein>
    <recommendedName>
        <fullName evidence="4">Peptide methionine sulfoxide reductase MsrB</fullName>
        <ecNumber evidence="4">1.8.4.12</ecNumber>
    </recommendedName>
    <alternativeName>
        <fullName evidence="4">Peptide-methionine (R)-S-oxide reductase</fullName>
    </alternativeName>
</protein>
<keyword evidence="2 4" id="KW-0560">Oxidoreductase</keyword>
<dbReference type="HAMAP" id="MF_01400">
    <property type="entry name" value="MsrB"/>
    <property type="match status" value="1"/>
</dbReference>
<dbReference type="Gene3D" id="2.170.150.20">
    <property type="entry name" value="Peptide methionine sulfoxide reductase"/>
    <property type="match status" value="1"/>
</dbReference>
<evidence type="ECO:0000259" key="5">
    <source>
        <dbReference type="PROSITE" id="PS51790"/>
    </source>
</evidence>
<comment type="similarity">
    <text evidence="1 4">Belongs to the MsrB Met sulfoxide reductase family.</text>
</comment>
<dbReference type="InterPro" id="IPR002579">
    <property type="entry name" value="Met_Sox_Rdtase_MsrB_dom"/>
</dbReference>
<evidence type="ECO:0000256" key="1">
    <source>
        <dbReference type="ARBA" id="ARBA00007174"/>
    </source>
</evidence>
<comment type="caution">
    <text evidence="6">The sequence shown here is derived from an EMBL/GenBank/DDBJ whole genome shotgun (WGS) entry which is preliminary data.</text>
</comment>
<dbReference type="EC" id="1.8.4.12" evidence="4"/>
<dbReference type="PANTHER" id="PTHR10173">
    <property type="entry name" value="METHIONINE SULFOXIDE REDUCTASE"/>
    <property type="match status" value="1"/>
</dbReference>
<evidence type="ECO:0000313" key="6">
    <source>
        <dbReference type="EMBL" id="CAH0533855.1"/>
    </source>
</evidence>
<feature type="binding site" evidence="4">
    <location>
        <position position="48"/>
    </location>
    <ligand>
        <name>Zn(2+)</name>
        <dbReference type="ChEBI" id="CHEBI:29105"/>
    </ligand>
</feature>
<dbReference type="PANTHER" id="PTHR10173:SF52">
    <property type="entry name" value="METHIONINE-R-SULFOXIDE REDUCTASE B1"/>
    <property type="match status" value="1"/>
</dbReference>